<reference evidence="1 2" key="1">
    <citation type="submission" date="2023-03" db="EMBL/GenBank/DDBJ databases">
        <title>High recombination rates correlate with genetic variation in Cardiocondyla obscurior ants.</title>
        <authorList>
            <person name="Errbii M."/>
        </authorList>
    </citation>
    <scope>NUCLEOTIDE SEQUENCE [LARGE SCALE GENOMIC DNA]</scope>
    <source>
        <strain evidence="1">Alpha-2009</strain>
        <tissue evidence="1">Whole body</tissue>
    </source>
</reference>
<proteinExistence type="predicted"/>
<evidence type="ECO:0000313" key="1">
    <source>
        <dbReference type="EMBL" id="KAL0122013.1"/>
    </source>
</evidence>
<name>A0AAW2G395_9HYME</name>
<comment type="caution">
    <text evidence="1">The sequence shown here is derived from an EMBL/GenBank/DDBJ whole genome shotgun (WGS) entry which is preliminary data.</text>
</comment>
<organism evidence="1 2">
    <name type="scientific">Cardiocondyla obscurior</name>
    <dbReference type="NCBI Taxonomy" id="286306"/>
    <lineage>
        <taxon>Eukaryota</taxon>
        <taxon>Metazoa</taxon>
        <taxon>Ecdysozoa</taxon>
        <taxon>Arthropoda</taxon>
        <taxon>Hexapoda</taxon>
        <taxon>Insecta</taxon>
        <taxon>Pterygota</taxon>
        <taxon>Neoptera</taxon>
        <taxon>Endopterygota</taxon>
        <taxon>Hymenoptera</taxon>
        <taxon>Apocrita</taxon>
        <taxon>Aculeata</taxon>
        <taxon>Formicoidea</taxon>
        <taxon>Formicidae</taxon>
        <taxon>Myrmicinae</taxon>
        <taxon>Cardiocondyla</taxon>
    </lineage>
</organism>
<dbReference type="Proteomes" id="UP001430953">
    <property type="component" value="Unassembled WGS sequence"/>
</dbReference>
<dbReference type="EMBL" id="JADYXP020000006">
    <property type="protein sequence ID" value="KAL0122013.1"/>
    <property type="molecule type" value="Genomic_DNA"/>
</dbReference>
<keyword evidence="2" id="KW-1185">Reference proteome</keyword>
<accession>A0AAW2G395</accession>
<dbReference type="AlphaFoldDB" id="A0AAW2G395"/>
<sequence>MPIFISLSNQSLNNFNRFAEYYRDKQERLAILVSRRKVKRGFEGCSSRLERKGVWQTRRWKFLFLLFPPLRGFSSGRKVEGSIAAINLYQFKPDDEKRKVVIIAFVPKSGDRGSAPLAPDFA</sequence>
<protein>
    <submittedName>
        <fullName evidence="1">Uncharacterized protein</fullName>
    </submittedName>
</protein>
<gene>
    <name evidence="1" type="ORF">PUN28_007065</name>
</gene>
<evidence type="ECO:0000313" key="2">
    <source>
        <dbReference type="Proteomes" id="UP001430953"/>
    </source>
</evidence>